<keyword evidence="1" id="KW-0812">Transmembrane</keyword>
<dbReference type="PANTHER" id="PTHR34219">
    <property type="entry name" value="IRON-REGULATED INNER MEMBRANE PROTEIN-RELATED"/>
    <property type="match status" value="1"/>
</dbReference>
<comment type="caution">
    <text evidence="2">The sequence shown here is derived from an EMBL/GenBank/DDBJ whole genome shotgun (WGS) entry which is preliminary data.</text>
</comment>
<name>A0A7Y3VZS5_9FLAO</name>
<keyword evidence="1" id="KW-1133">Transmembrane helix</keyword>
<evidence type="ECO:0000313" key="3">
    <source>
        <dbReference type="Proteomes" id="UP000536509"/>
    </source>
</evidence>
<dbReference type="InterPro" id="IPR005625">
    <property type="entry name" value="PepSY-ass_TM"/>
</dbReference>
<reference evidence="2 3" key="1">
    <citation type="submission" date="2020-05" db="EMBL/GenBank/DDBJ databases">
        <title>Draft genome of Flavobacterium sp. IMCC34852.</title>
        <authorList>
            <person name="Song J."/>
            <person name="Cho J.-C."/>
        </authorList>
    </citation>
    <scope>NUCLEOTIDE SEQUENCE [LARGE SCALE GENOMIC DNA]</scope>
    <source>
        <strain evidence="2 3">IMCC34852</strain>
    </source>
</reference>
<evidence type="ECO:0000256" key="1">
    <source>
        <dbReference type="SAM" id="Phobius"/>
    </source>
</evidence>
<dbReference type="PROSITE" id="PS51257">
    <property type="entry name" value="PROKAR_LIPOPROTEIN"/>
    <property type="match status" value="1"/>
</dbReference>
<protein>
    <submittedName>
        <fullName evidence="2">PepSY domain-containing protein</fullName>
    </submittedName>
</protein>
<feature type="transmembrane region" description="Helical" evidence="1">
    <location>
        <begin position="12"/>
        <end position="37"/>
    </location>
</feature>
<dbReference type="Proteomes" id="UP000536509">
    <property type="component" value="Unassembled WGS sequence"/>
</dbReference>
<gene>
    <name evidence="2" type="ORF">HKT18_12260</name>
</gene>
<keyword evidence="3" id="KW-1185">Reference proteome</keyword>
<dbReference type="Pfam" id="PF03929">
    <property type="entry name" value="PepSY_TM"/>
    <property type="match status" value="1"/>
</dbReference>
<dbReference type="AlphaFoldDB" id="A0A7Y3VZS5"/>
<sequence>MKKVGFKKIIRNIHLWLGLASGSIVFIIAITGCLYAFQEEIQNITEKYRFVEKQNKAFLLPSELEKIARAELPQQSLHAIKYNGQSQSAEAIFFSHDDQNKQNDYYNIIYLNPYTGEILEVANMYSGFFRWVLDGHFYLWLPHEIGQTVIASATLIFLLMLITGLILWYPKNKKAAKQRFWFRWKDGIKWKRKNYDLHNITGFYVMAIALIFAITGLVWGFPWFAYSYYTLIGGEKSLVYGDPISKKEISMTAVEKPLDKVWFLMQKDYPNAQSIEVHPPETDTSSIAANANLNKGTYWKTDYRYFDQYTLQEKEVNHIYGKLANATASDKLIRMNYDIHTGAIVGLPGKVFAFLISLLIASLPITGFLIWHGKRNKRHLN</sequence>
<evidence type="ECO:0000313" key="2">
    <source>
        <dbReference type="EMBL" id="NNT72993.1"/>
    </source>
</evidence>
<organism evidence="2 3">
    <name type="scientific">Flavobacterium rivulicola</name>
    <dbReference type="NCBI Taxonomy" id="2732161"/>
    <lineage>
        <taxon>Bacteria</taxon>
        <taxon>Pseudomonadati</taxon>
        <taxon>Bacteroidota</taxon>
        <taxon>Flavobacteriia</taxon>
        <taxon>Flavobacteriales</taxon>
        <taxon>Flavobacteriaceae</taxon>
        <taxon>Flavobacterium</taxon>
    </lineage>
</organism>
<feature type="transmembrane region" description="Helical" evidence="1">
    <location>
        <begin position="201"/>
        <end position="221"/>
    </location>
</feature>
<dbReference type="EMBL" id="JABEVX010000009">
    <property type="protein sequence ID" value="NNT72993.1"/>
    <property type="molecule type" value="Genomic_DNA"/>
</dbReference>
<dbReference type="RefSeq" id="WP_171223154.1">
    <property type="nucleotide sequence ID" value="NZ_CP121446.1"/>
</dbReference>
<dbReference type="PANTHER" id="PTHR34219:SF3">
    <property type="entry name" value="BLL7967 PROTEIN"/>
    <property type="match status" value="1"/>
</dbReference>
<feature type="transmembrane region" description="Helical" evidence="1">
    <location>
        <begin position="149"/>
        <end position="169"/>
    </location>
</feature>
<feature type="transmembrane region" description="Helical" evidence="1">
    <location>
        <begin position="351"/>
        <end position="371"/>
    </location>
</feature>
<proteinExistence type="predicted"/>
<accession>A0A7Y3VZS5</accession>
<keyword evidence="1" id="KW-0472">Membrane</keyword>